<evidence type="ECO:0000313" key="2">
    <source>
        <dbReference type="EMBL" id="MBD8039209.1"/>
    </source>
</evidence>
<reference evidence="2 3" key="1">
    <citation type="submission" date="2020-08" db="EMBL/GenBank/DDBJ databases">
        <title>A Genomic Blueprint of the Chicken Gut Microbiome.</title>
        <authorList>
            <person name="Gilroy R."/>
            <person name="Ravi A."/>
            <person name="Getino M."/>
            <person name="Pursley I."/>
            <person name="Horton D.L."/>
            <person name="Alikhan N.-F."/>
            <person name="Baker D."/>
            <person name="Gharbi K."/>
            <person name="Hall N."/>
            <person name="Watson M."/>
            <person name="Adriaenssens E.M."/>
            <person name="Foster-Nyarko E."/>
            <person name="Jarju S."/>
            <person name="Secka A."/>
            <person name="Antonio M."/>
            <person name="Oren A."/>
            <person name="Chaudhuri R."/>
            <person name="La Ragione R.M."/>
            <person name="Hildebrand F."/>
            <person name="Pallen M.J."/>
        </authorList>
    </citation>
    <scope>NUCLEOTIDE SEQUENCE [LARGE SCALE GENOMIC DNA]</scope>
    <source>
        <strain evidence="2 3">Sa1CVN1</strain>
    </source>
</reference>
<comment type="caution">
    <text evidence="2">The sequence shown here is derived from an EMBL/GenBank/DDBJ whole genome shotgun (WGS) entry which is preliminary data.</text>
</comment>
<evidence type="ECO:0000256" key="1">
    <source>
        <dbReference type="SAM" id="Phobius"/>
    </source>
</evidence>
<keyword evidence="1" id="KW-0472">Membrane</keyword>
<feature type="transmembrane region" description="Helical" evidence="1">
    <location>
        <begin position="12"/>
        <end position="43"/>
    </location>
</feature>
<organism evidence="2 3">
    <name type="scientific">Phocaeicola intestinalis</name>
    <dbReference type="NCBI Taxonomy" id="2762212"/>
    <lineage>
        <taxon>Bacteria</taxon>
        <taxon>Pseudomonadati</taxon>
        <taxon>Bacteroidota</taxon>
        <taxon>Bacteroidia</taxon>
        <taxon>Bacteroidales</taxon>
        <taxon>Bacteroidaceae</taxon>
        <taxon>Phocaeicola</taxon>
    </lineage>
</organism>
<keyword evidence="1" id="KW-1133">Transmembrane helix</keyword>
<gene>
    <name evidence="2" type="ORF">H9625_01870</name>
</gene>
<dbReference type="RefSeq" id="WP_191762835.1">
    <property type="nucleotide sequence ID" value="NZ_JACSPP010000003.1"/>
</dbReference>
<accession>A0ABR8Y4S7</accession>
<dbReference type="Proteomes" id="UP000620874">
    <property type="component" value="Unassembled WGS sequence"/>
</dbReference>
<proteinExistence type="predicted"/>
<keyword evidence="3" id="KW-1185">Reference proteome</keyword>
<dbReference type="EMBL" id="JACSPP010000003">
    <property type="protein sequence ID" value="MBD8039209.1"/>
    <property type="molecule type" value="Genomic_DNA"/>
</dbReference>
<sequence>MSEQKDKNYLWLVFIALGMGIAIIANNLLIGLCLVAIGIYLYTKNKKKTQNNKDELD</sequence>
<evidence type="ECO:0000313" key="3">
    <source>
        <dbReference type="Proteomes" id="UP000620874"/>
    </source>
</evidence>
<keyword evidence="1" id="KW-0812">Transmembrane</keyword>
<protein>
    <submittedName>
        <fullName evidence="2">Uncharacterized protein</fullName>
    </submittedName>
</protein>
<name>A0ABR8Y4S7_9BACT</name>